<feature type="domain" description="Small ribosomal subunit protein uS4 N-terminal" evidence="3">
    <location>
        <begin position="3"/>
        <end position="91"/>
    </location>
</feature>
<dbReference type="Pfam" id="PF00163">
    <property type="entry name" value="Ribosomal_S4"/>
    <property type="match status" value="1"/>
</dbReference>
<dbReference type="GO" id="GO:0019843">
    <property type="term" value="F:rRNA binding"/>
    <property type="evidence" value="ECO:0007669"/>
    <property type="project" value="InterPro"/>
</dbReference>
<evidence type="ECO:0000256" key="1">
    <source>
        <dbReference type="ARBA" id="ARBA00007465"/>
    </source>
</evidence>
<reference evidence="4" key="1">
    <citation type="submission" date="2018-05" db="EMBL/GenBank/DDBJ databases">
        <authorList>
            <person name="Lanie J.A."/>
            <person name="Ng W.-L."/>
            <person name="Kazmierczak K.M."/>
            <person name="Andrzejewski T.M."/>
            <person name="Davidsen T.M."/>
            <person name="Wayne K.J."/>
            <person name="Tettelin H."/>
            <person name="Glass J.I."/>
            <person name="Rusch D."/>
            <person name="Podicherti R."/>
            <person name="Tsui H.-C.T."/>
            <person name="Winkler M.E."/>
        </authorList>
    </citation>
    <scope>NUCLEOTIDE SEQUENCE</scope>
</reference>
<dbReference type="SMART" id="SM01390">
    <property type="entry name" value="Ribosomal_S4"/>
    <property type="match status" value="1"/>
</dbReference>
<sequence>MARYTGPRLRISRRLRTPIFGPSKYLERKDYPPGQHGQSRRRKATDYALALMEKQKLRFYYGLMEKQFRGVYEKANRRRGVTGEIMLQILETRLDNIVYSLGFGYSRA</sequence>
<comment type="similarity">
    <text evidence="1">Belongs to the universal ribosomal protein uS4 family.</text>
</comment>
<dbReference type="Gene3D" id="1.10.1050.10">
    <property type="entry name" value="Ribosomal Protein S4 Delta 41, Chain A, domain 1"/>
    <property type="match status" value="1"/>
</dbReference>
<dbReference type="AlphaFoldDB" id="A0A382TWJ6"/>
<evidence type="ECO:0000313" key="4">
    <source>
        <dbReference type="EMBL" id="SVD25891.1"/>
    </source>
</evidence>
<dbReference type="NCBIfam" id="NF003717">
    <property type="entry name" value="PRK05327.1"/>
    <property type="match status" value="1"/>
</dbReference>
<protein>
    <recommendedName>
        <fullName evidence="3">Small ribosomal subunit protein uS4 N-terminal domain-containing protein</fullName>
    </recommendedName>
</protein>
<feature type="non-terminal residue" evidence="4">
    <location>
        <position position="108"/>
    </location>
</feature>
<feature type="region of interest" description="Disordered" evidence="2">
    <location>
        <begin position="23"/>
        <end position="43"/>
    </location>
</feature>
<gene>
    <name evidence="4" type="ORF">METZ01_LOCUS378745</name>
</gene>
<dbReference type="EMBL" id="UINC01139379">
    <property type="protein sequence ID" value="SVD25891.1"/>
    <property type="molecule type" value="Genomic_DNA"/>
</dbReference>
<name>A0A382TWJ6_9ZZZZ</name>
<proteinExistence type="inferred from homology"/>
<dbReference type="InterPro" id="IPR036986">
    <property type="entry name" value="S4_RNA-bd_sf"/>
</dbReference>
<evidence type="ECO:0000256" key="2">
    <source>
        <dbReference type="SAM" id="MobiDB-lite"/>
    </source>
</evidence>
<evidence type="ECO:0000259" key="3">
    <source>
        <dbReference type="SMART" id="SM01390"/>
    </source>
</evidence>
<organism evidence="4">
    <name type="scientific">marine metagenome</name>
    <dbReference type="NCBI Taxonomy" id="408172"/>
    <lineage>
        <taxon>unclassified sequences</taxon>
        <taxon>metagenomes</taxon>
        <taxon>ecological metagenomes</taxon>
    </lineage>
</organism>
<dbReference type="Gene3D" id="3.10.290.10">
    <property type="entry name" value="RNA-binding S4 domain"/>
    <property type="match status" value="1"/>
</dbReference>
<accession>A0A382TWJ6</accession>
<dbReference type="SUPFAM" id="SSF55174">
    <property type="entry name" value="Alpha-L RNA-binding motif"/>
    <property type="match status" value="1"/>
</dbReference>
<dbReference type="InterPro" id="IPR001912">
    <property type="entry name" value="Ribosomal_uS4_N"/>
</dbReference>